<dbReference type="PANTHER" id="PTHR13789:SF309">
    <property type="entry name" value="PUTATIVE (AFU_ORTHOLOGUE AFUA_6G14510)-RELATED"/>
    <property type="match status" value="1"/>
</dbReference>
<evidence type="ECO:0000256" key="1">
    <source>
        <dbReference type="ARBA" id="ARBA00007992"/>
    </source>
</evidence>
<organism evidence="7 8">
    <name type="scientific">Crepidotus variabilis</name>
    <dbReference type="NCBI Taxonomy" id="179855"/>
    <lineage>
        <taxon>Eukaryota</taxon>
        <taxon>Fungi</taxon>
        <taxon>Dikarya</taxon>
        <taxon>Basidiomycota</taxon>
        <taxon>Agaricomycotina</taxon>
        <taxon>Agaricomycetes</taxon>
        <taxon>Agaricomycetidae</taxon>
        <taxon>Agaricales</taxon>
        <taxon>Agaricineae</taxon>
        <taxon>Crepidotaceae</taxon>
        <taxon>Crepidotus</taxon>
    </lineage>
</organism>
<dbReference type="InterPro" id="IPR036188">
    <property type="entry name" value="FAD/NAD-bd_sf"/>
</dbReference>
<dbReference type="InterPro" id="IPR050493">
    <property type="entry name" value="FAD-dep_Monooxygenase_BioMet"/>
</dbReference>
<dbReference type="Pfam" id="PF01494">
    <property type="entry name" value="FAD_binding_3"/>
    <property type="match status" value="1"/>
</dbReference>
<evidence type="ECO:0000313" key="8">
    <source>
        <dbReference type="Proteomes" id="UP000807306"/>
    </source>
</evidence>
<dbReference type="Proteomes" id="UP000807306">
    <property type="component" value="Unassembled WGS sequence"/>
</dbReference>
<evidence type="ECO:0000256" key="5">
    <source>
        <dbReference type="ARBA" id="ARBA00023033"/>
    </source>
</evidence>
<dbReference type="PRINTS" id="PR00420">
    <property type="entry name" value="RNGMNOXGNASE"/>
</dbReference>
<dbReference type="GO" id="GO:0004497">
    <property type="term" value="F:monooxygenase activity"/>
    <property type="evidence" value="ECO:0007669"/>
    <property type="project" value="UniProtKB-KW"/>
</dbReference>
<gene>
    <name evidence="7" type="ORF">CPB83DRAFT_848921</name>
</gene>
<reference evidence="7" key="1">
    <citation type="submission" date="2020-11" db="EMBL/GenBank/DDBJ databases">
        <authorList>
            <consortium name="DOE Joint Genome Institute"/>
            <person name="Ahrendt S."/>
            <person name="Riley R."/>
            <person name="Andreopoulos W."/>
            <person name="Labutti K."/>
            <person name="Pangilinan J."/>
            <person name="Ruiz-Duenas F.J."/>
            <person name="Barrasa J.M."/>
            <person name="Sanchez-Garcia M."/>
            <person name="Camarero S."/>
            <person name="Miyauchi S."/>
            <person name="Serrano A."/>
            <person name="Linde D."/>
            <person name="Babiker R."/>
            <person name="Drula E."/>
            <person name="Ayuso-Fernandez I."/>
            <person name="Pacheco R."/>
            <person name="Padilla G."/>
            <person name="Ferreira P."/>
            <person name="Barriuso J."/>
            <person name="Kellner H."/>
            <person name="Castanera R."/>
            <person name="Alfaro M."/>
            <person name="Ramirez L."/>
            <person name="Pisabarro A.G."/>
            <person name="Kuo A."/>
            <person name="Tritt A."/>
            <person name="Lipzen A."/>
            <person name="He G."/>
            <person name="Yan M."/>
            <person name="Ng V."/>
            <person name="Cullen D."/>
            <person name="Martin F."/>
            <person name="Rosso M.-N."/>
            <person name="Henrissat B."/>
            <person name="Hibbett D."/>
            <person name="Martinez A.T."/>
            <person name="Grigoriev I.V."/>
        </authorList>
    </citation>
    <scope>NUCLEOTIDE SEQUENCE</scope>
    <source>
        <strain evidence="7">CBS 506.95</strain>
    </source>
</reference>
<protein>
    <recommendedName>
        <fullName evidence="6">FAD-binding domain-containing protein</fullName>
    </recommendedName>
</protein>
<keyword evidence="4" id="KW-0560">Oxidoreductase</keyword>
<comment type="similarity">
    <text evidence="1">Belongs to the paxM FAD-dependent monooxygenase family.</text>
</comment>
<keyword evidence="5" id="KW-0503">Monooxygenase</keyword>
<dbReference type="PANTHER" id="PTHR13789">
    <property type="entry name" value="MONOOXYGENASE"/>
    <property type="match status" value="1"/>
</dbReference>
<name>A0A9P6EM46_9AGAR</name>
<comment type="caution">
    <text evidence="7">The sequence shown here is derived from an EMBL/GenBank/DDBJ whole genome shotgun (WGS) entry which is preliminary data.</text>
</comment>
<feature type="domain" description="FAD-binding" evidence="6">
    <location>
        <begin position="18"/>
        <end position="186"/>
    </location>
</feature>
<evidence type="ECO:0000256" key="4">
    <source>
        <dbReference type="ARBA" id="ARBA00023002"/>
    </source>
</evidence>
<keyword evidence="3" id="KW-0274">FAD</keyword>
<evidence type="ECO:0000256" key="3">
    <source>
        <dbReference type="ARBA" id="ARBA00022827"/>
    </source>
</evidence>
<sequence>MISQEVPCIQKLAPISLKITVVGGGLSGLASAYALQRAGHHVTVLEKSDGKARSLGGIRSSPNMTKVLIKWGFQRELLEIATKHESTLLFDAETGEKLGMMSGKLNDQIRKDSDPHSAFYLITHSDTYNLLFDAVTREGVNIRFNAKVVDADSHAGLVLLENGEQINADLIVGADGCHSTLRCHVESLEEKMLRKADNIVILSFAGAIDVDDVKGDLRLLEQESDRHLCFGDGFYASVYSYAEQQGKRKYSVLLVHRYEPNLVPAEYEDWSSFDTSPDFNFNLGKLSPWLRKLIDSSTQTWGRIFSIKPTLQCLDKERIVLVGEAVHTLSPSSFLSSAMAFEDAHTLGCLFSAIEDRSQIYRFLAAYDEIRLPRASFASYKDAIHQRAATLPPGPHRIMRDKFLPKSIAEEEEREVEMEQLYMEEIKMYAYDPALETVAWWSQYGPMVLKSVTEQKVLEVTVAEEIVAIS</sequence>
<evidence type="ECO:0000313" key="7">
    <source>
        <dbReference type="EMBL" id="KAF9531373.1"/>
    </source>
</evidence>
<dbReference type="InterPro" id="IPR002938">
    <property type="entry name" value="FAD-bd"/>
</dbReference>
<keyword evidence="8" id="KW-1185">Reference proteome</keyword>
<accession>A0A9P6EM46</accession>
<dbReference type="SUPFAM" id="SSF51905">
    <property type="entry name" value="FAD/NAD(P)-binding domain"/>
    <property type="match status" value="1"/>
</dbReference>
<proteinExistence type="inferred from homology"/>
<dbReference type="GO" id="GO:0071949">
    <property type="term" value="F:FAD binding"/>
    <property type="evidence" value="ECO:0007669"/>
    <property type="project" value="InterPro"/>
</dbReference>
<dbReference type="AlphaFoldDB" id="A0A9P6EM46"/>
<evidence type="ECO:0000256" key="2">
    <source>
        <dbReference type="ARBA" id="ARBA00022630"/>
    </source>
</evidence>
<evidence type="ECO:0000259" key="6">
    <source>
        <dbReference type="Pfam" id="PF01494"/>
    </source>
</evidence>
<dbReference type="OrthoDB" id="1878542at2759"/>
<dbReference type="EMBL" id="MU157835">
    <property type="protein sequence ID" value="KAF9531373.1"/>
    <property type="molecule type" value="Genomic_DNA"/>
</dbReference>
<keyword evidence="2" id="KW-0285">Flavoprotein</keyword>
<dbReference type="Gene3D" id="3.50.50.60">
    <property type="entry name" value="FAD/NAD(P)-binding domain"/>
    <property type="match status" value="1"/>
</dbReference>